<dbReference type="InterPro" id="IPR000620">
    <property type="entry name" value="EamA_dom"/>
</dbReference>
<sequence>MAFSFPPVLRGLVYAAIAIGVWSGSLVMLRFGVTTGLNAYDLTALRFGTAALILAPVVIRRGFAFGQLGPAGVLGMVLGFGAPYVLLISLALETASASAAGSLNPGVMAIVSLILGAVVFGDRIGPLAVAGAALVLAGACLFAGLAEKLAIGHLILIGTGIMWAAYAVVVRRYGISALHATAIVAVGSAIVYLPVYVMALPKRIPGAPAFDLLMQAGFQGVLVSVLAVFAFNRSAELLGPIAGATLPALVPLVTLMIGALTLHEQAGGAEYFSAVLVGLGVAGVLVSRVLARGRPKTVPDRCGAATP</sequence>
<dbReference type="InterPro" id="IPR037185">
    <property type="entry name" value="EmrE-like"/>
</dbReference>
<dbReference type="EMBL" id="JAFVMH010000002">
    <property type="protein sequence ID" value="MBO1324995.1"/>
    <property type="molecule type" value="Genomic_DNA"/>
</dbReference>
<evidence type="ECO:0000313" key="9">
    <source>
        <dbReference type="Proteomes" id="UP000664073"/>
    </source>
</evidence>
<evidence type="ECO:0000256" key="2">
    <source>
        <dbReference type="ARBA" id="ARBA00022475"/>
    </source>
</evidence>
<evidence type="ECO:0000256" key="5">
    <source>
        <dbReference type="ARBA" id="ARBA00023136"/>
    </source>
</evidence>
<dbReference type="SUPFAM" id="SSF103481">
    <property type="entry name" value="Multidrug resistance efflux transporter EmrE"/>
    <property type="match status" value="1"/>
</dbReference>
<feature type="transmembrane region" description="Helical" evidence="6">
    <location>
        <begin position="212"/>
        <end position="231"/>
    </location>
</feature>
<comment type="caution">
    <text evidence="8">The sequence shown here is derived from an EMBL/GenBank/DDBJ whole genome shotgun (WGS) entry which is preliminary data.</text>
</comment>
<feature type="transmembrane region" description="Helical" evidence="6">
    <location>
        <begin position="12"/>
        <end position="33"/>
    </location>
</feature>
<name>A0A939HIG1_9PROT</name>
<feature type="transmembrane region" description="Helical" evidence="6">
    <location>
        <begin position="98"/>
        <end position="120"/>
    </location>
</feature>
<feature type="transmembrane region" description="Helical" evidence="6">
    <location>
        <begin position="177"/>
        <end position="200"/>
    </location>
</feature>
<accession>A0A939HIG1</accession>
<reference evidence="8" key="1">
    <citation type="submission" date="2021-03" db="EMBL/GenBank/DDBJ databases">
        <title>The complete genome sequence of Acetobacter sp. TBRC 12339.</title>
        <authorList>
            <person name="Charoenyingcharoen P."/>
            <person name="Yukphan P."/>
        </authorList>
    </citation>
    <scope>NUCLEOTIDE SEQUENCE</scope>
    <source>
        <strain evidence="8">TBRC 12339</strain>
    </source>
</reference>
<keyword evidence="9" id="KW-1185">Reference proteome</keyword>
<dbReference type="PANTHER" id="PTHR42920">
    <property type="entry name" value="OS03G0707200 PROTEIN-RELATED"/>
    <property type="match status" value="1"/>
</dbReference>
<proteinExistence type="predicted"/>
<feature type="transmembrane region" description="Helical" evidence="6">
    <location>
        <begin position="151"/>
        <end position="170"/>
    </location>
</feature>
<evidence type="ECO:0000313" key="8">
    <source>
        <dbReference type="EMBL" id="MBO1324995.1"/>
    </source>
</evidence>
<organism evidence="8 9">
    <name type="scientific">Acetobacter garciniae</name>
    <dbReference type="NCBI Taxonomy" id="2817435"/>
    <lineage>
        <taxon>Bacteria</taxon>
        <taxon>Pseudomonadati</taxon>
        <taxon>Pseudomonadota</taxon>
        <taxon>Alphaproteobacteria</taxon>
        <taxon>Acetobacterales</taxon>
        <taxon>Acetobacteraceae</taxon>
        <taxon>Acetobacter</taxon>
    </lineage>
</organism>
<evidence type="ECO:0000256" key="3">
    <source>
        <dbReference type="ARBA" id="ARBA00022692"/>
    </source>
</evidence>
<protein>
    <submittedName>
        <fullName evidence="8">DMT family transporter</fullName>
    </submittedName>
</protein>
<dbReference type="PANTHER" id="PTHR42920:SF26">
    <property type="entry name" value="OS03G0707200 PROTEIN"/>
    <property type="match status" value="1"/>
</dbReference>
<gene>
    <name evidence="8" type="ORF">J2D77_07530</name>
</gene>
<comment type="subcellular location">
    <subcellularLocation>
        <location evidence="1">Cell membrane</location>
        <topology evidence="1">Multi-pass membrane protein</topology>
    </subcellularLocation>
</comment>
<feature type="transmembrane region" description="Helical" evidence="6">
    <location>
        <begin position="127"/>
        <end position="145"/>
    </location>
</feature>
<feature type="transmembrane region" description="Helical" evidence="6">
    <location>
        <begin position="71"/>
        <end position="92"/>
    </location>
</feature>
<keyword evidence="4 6" id="KW-1133">Transmembrane helix</keyword>
<keyword evidence="5 6" id="KW-0472">Membrane</keyword>
<evidence type="ECO:0000256" key="4">
    <source>
        <dbReference type="ARBA" id="ARBA00022989"/>
    </source>
</evidence>
<feature type="transmembrane region" description="Helical" evidence="6">
    <location>
        <begin position="238"/>
        <end position="259"/>
    </location>
</feature>
<keyword evidence="2" id="KW-1003">Cell membrane</keyword>
<dbReference type="Proteomes" id="UP000664073">
    <property type="component" value="Unassembled WGS sequence"/>
</dbReference>
<feature type="domain" description="EamA" evidence="7">
    <location>
        <begin position="151"/>
        <end position="285"/>
    </location>
</feature>
<evidence type="ECO:0000256" key="6">
    <source>
        <dbReference type="SAM" id="Phobius"/>
    </source>
</evidence>
<evidence type="ECO:0000256" key="1">
    <source>
        <dbReference type="ARBA" id="ARBA00004651"/>
    </source>
</evidence>
<dbReference type="RefSeq" id="WP_207845610.1">
    <property type="nucleotide sequence ID" value="NZ_JAFVMH010000002.1"/>
</dbReference>
<dbReference type="GO" id="GO:0005886">
    <property type="term" value="C:plasma membrane"/>
    <property type="evidence" value="ECO:0007669"/>
    <property type="project" value="UniProtKB-SubCell"/>
</dbReference>
<dbReference type="Pfam" id="PF00892">
    <property type="entry name" value="EamA"/>
    <property type="match status" value="2"/>
</dbReference>
<feature type="domain" description="EamA" evidence="7">
    <location>
        <begin position="10"/>
        <end position="142"/>
    </location>
</feature>
<feature type="transmembrane region" description="Helical" evidence="6">
    <location>
        <begin position="39"/>
        <end position="59"/>
    </location>
</feature>
<dbReference type="AlphaFoldDB" id="A0A939HIG1"/>
<feature type="transmembrane region" description="Helical" evidence="6">
    <location>
        <begin position="271"/>
        <end position="291"/>
    </location>
</feature>
<dbReference type="InterPro" id="IPR051258">
    <property type="entry name" value="Diverse_Substrate_Transporter"/>
</dbReference>
<evidence type="ECO:0000259" key="7">
    <source>
        <dbReference type="Pfam" id="PF00892"/>
    </source>
</evidence>
<keyword evidence="3 6" id="KW-0812">Transmembrane</keyword>